<name>A0A1K2HED8_9LACT</name>
<keyword evidence="1" id="KW-0732">Signal</keyword>
<sequence length="293" mass="32764">MTKFYQNKKILIGAAVVVAVGAIVAVRTIQSKKLPTTGAKAKVEKVLQVAHTQSYKPYDFVNDKGESDGFEVQVLKAVDEKLPDYKFNYNPTSDEDLLIGLESGKYDIGTKGAWKTPEREQKFIIPEEKIAASVIGLTYRTADKAKYSNLEDFAKQNGKLIPISPQNAQYKVIEDFNAINPKTPIKLDAADQFTISDAYAWLLEGRYDGFFDIKLSFDNSVLAADGPYHDYASKLSYVPYKGIPTYPIIHKNATNESFAKAYDKAIKELEADGTLTKLSKKYFGEDVFSYIKD</sequence>
<evidence type="ECO:0000313" key="6">
    <source>
        <dbReference type="Proteomes" id="UP000218979"/>
    </source>
</evidence>
<dbReference type="Proteomes" id="UP000218979">
    <property type="component" value="Unassembled WGS sequence"/>
</dbReference>
<dbReference type="SMART" id="SM00062">
    <property type="entry name" value="PBPb"/>
    <property type="match status" value="1"/>
</dbReference>
<dbReference type="OrthoDB" id="8613538at2"/>
<dbReference type="STRING" id="1122154.SAMN02746068_01488"/>
<reference evidence="3 6" key="1">
    <citation type="submission" date="2014-12" db="EMBL/GenBank/DDBJ databases">
        <title>Draft genome sequences of 10 type strains of Lactococcus.</title>
        <authorList>
            <person name="Sun Z."/>
            <person name="Zhong Z."/>
            <person name="Liu W."/>
            <person name="Zhang W."/>
            <person name="Zhang H."/>
        </authorList>
    </citation>
    <scope>NUCLEOTIDE SEQUENCE [LARGE SCALE GENOMIC DNA]</scope>
    <source>
        <strain evidence="3 6">DSM 22330</strain>
    </source>
</reference>
<dbReference type="InterPro" id="IPR001638">
    <property type="entry name" value="Solute-binding_3/MltF_N"/>
</dbReference>
<accession>A0A1K2HED8</accession>
<evidence type="ECO:0000256" key="1">
    <source>
        <dbReference type="ARBA" id="ARBA00022729"/>
    </source>
</evidence>
<dbReference type="EMBL" id="JXJT01000009">
    <property type="protein sequence ID" value="PCS03317.1"/>
    <property type="molecule type" value="Genomic_DNA"/>
</dbReference>
<evidence type="ECO:0000313" key="5">
    <source>
        <dbReference type="Proteomes" id="UP000185655"/>
    </source>
</evidence>
<feature type="domain" description="Solute-binding protein family 3/N-terminal" evidence="2">
    <location>
        <begin position="46"/>
        <end position="286"/>
    </location>
</feature>
<dbReference type="Pfam" id="PF00497">
    <property type="entry name" value="SBP_bac_3"/>
    <property type="match status" value="1"/>
</dbReference>
<organism evidence="4 5">
    <name type="scientific">Pseudolactococcus chungangensis CAU 28 = DSM 22330</name>
    <dbReference type="NCBI Taxonomy" id="1122154"/>
    <lineage>
        <taxon>Bacteria</taxon>
        <taxon>Bacillati</taxon>
        <taxon>Bacillota</taxon>
        <taxon>Bacilli</taxon>
        <taxon>Lactobacillales</taxon>
        <taxon>Streptococcaceae</taxon>
        <taxon>Pseudolactococcus</taxon>
    </lineage>
</organism>
<proteinExistence type="predicted"/>
<protein>
    <submittedName>
        <fullName evidence="3">Amino acid ABC transporter substrate-binding protein</fullName>
    </submittedName>
    <submittedName>
        <fullName evidence="4">L-cystine transport system substrate-binding protein</fullName>
    </submittedName>
</protein>
<evidence type="ECO:0000313" key="3">
    <source>
        <dbReference type="EMBL" id="PCS03317.1"/>
    </source>
</evidence>
<dbReference type="SUPFAM" id="SSF53850">
    <property type="entry name" value="Periplasmic binding protein-like II"/>
    <property type="match status" value="1"/>
</dbReference>
<dbReference type="Proteomes" id="UP000185655">
    <property type="component" value="Unassembled WGS sequence"/>
</dbReference>
<keyword evidence="6" id="KW-1185">Reference proteome</keyword>
<evidence type="ECO:0000259" key="2">
    <source>
        <dbReference type="SMART" id="SM00062"/>
    </source>
</evidence>
<dbReference type="Gene3D" id="3.40.190.10">
    <property type="entry name" value="Periplasmic binding protein-like II"/>
    <property type="match status" value="2"/>
</dbReference>
<dbReference type="PANTHER" id="PTHR35936">
    <property type="entry name" value="MEMBRANE-BOUND LYTIC MUREIN TRANSGLYCOSYLASE F"/>
    <property type="match status" value="1"/>
</dbReference>
<dbReference type="RefSeq" id="WP_031365455.1">
    <property type="nucleotide sequence ID" value="NZ_FPKS01000008.1"/>
</dbReference>
<evidence type="ECO:0000313" key="4">
    <source>
        <dbReference type="EMBL" id="SFZ75200.1"/>
    </source>
</evidence>
<dbReference type="EMBL" id="FPKS01000008">
    <property type="protein sequence ID" value="SFZ75200.1"/>
    <property type="molecule type" value="Genomic_DNA"/>
</dbReference>
<reference evidence="4 5" key="2">
    <citation type="submission" date="2016-11" db="EMBL/GenBank/DDBJ databases">
        <authorList>
            <person name="Jaros S."/>
            <person name="Januszkiewicz K."/>
            <person name="Wedrychowicz H."/>
        </authorList>
    </citation>
    <scope>NUCLEOTIDE SEQUENCE [LARGE SCALE GENOMIC DNA]</scope>
    <source>
        <strain evidence="4 5">DSM 22330</strain>
    </source>
</reference>
<dbReference type="AlphaFoldDB" id="A0A1K2HED8"/>
<gene>
    <name evidence="3" type="ORF">RR45_GL002086</name>
    <name evidence="4" type="ORF">SAMN02746068_01488</name>
</gene>
<dbReference type="PANTHER" id="PTHR35936:SF19">
    <property type="entry name" value="AMINO-ACID-BINDING PROTEIN YXEM-RELATED"/>
    <property type="match status" value="1"/>
</dbReference>